<sequence length="187" mass="21756">MNTKYLVYPDRIRGGISITIEVLIFLGFLSVLIFKNPPILIFVVIIVLLIFFLLMINNEVKKFLKNDLMYEISGNGIKDMTNKDHIIDLSWSEVMKIEEVSNNSSLQIGIFASQNLENHAELAKNVRVNMMRNGNHVFYNILIDGFQFRKRSLQRIWDELKKNAQNANPSIVVIDYVDPILKKRRKK</sequence>
<evidence type="ECO:0000256" key="1">
    <source>
        <dbReference type="SAM" id="Phobius"/>
    </source>
</evidence>
<comment type="caution">
    <text evidence="2">The sequence shown here is derived from an EMBL/GenBank/DDBJ whole genome shotgun (WGS) entry which is preliminary data.</text>
</comment>
<dbReference type="Proteomes" id="UP000562464">
    <property type="component" value="Unassembled WGS sequence"/>
</dbReference>
<dbReference type="EMBL" id="JACHHV010000011">
    <property type="protein sequence ID" value="MBB5887937.1"/>
    <property type="molecule type" value="Genomic_DNA"/>
</dbReference>
<keyword evidence="3" id="KW-1185">Reference proteome</keyword>
<feature type="transmembrane region" description="Helical" evidence="1">
    <location>
        <begin position="39"/>
        <end position="56"/>
    </location>
</feature>
<protein>
    <submittedName>
        <fullName evidence="2">Uncharacterized protein</fullName>
    </submittedName>
</protein>
<dbReference type="AlphaFoldDB" id="A0A841C6N3"/>
<name>A0A841C6N3_9LACT</name>
<accession>A0A841C6N3</accession>
<evidence type="ECO:0000313" key="3">
    <source>
        <dbReference type="Proteomes" id="UP000562464"/>
    </source>
</evidence>
<keyword evidence="1" id="KW-1133">Transmembrane helix</keyword>
<organism evidence="2 3">
    <name type="scientific">Lactovum miscens</name>
    <dbReference type="NCBI Taxonomy" id="190387"/>
    <lineage>
        <taxon>Bacteria</taxon>
        <taxon>Bacillati</taxon>
        <taxon>Bacillota</taxon>
        <taxon>Bacilli</taxon>
        <taxon>Lactobacillales</taxon>
        <taxon>Streptococcaceae</taxon>
        <taxon>Lactovum</taxon>
    </lineage>
</organism>
<gene>
    <name evidence="2" type="ORF">HNQ37_000827</name>
</gene>
<proteinExistence type="predicted"/>
<keyword evidence="1" id="KW-0472">Membrane</keyword>
<keyword evidence="1" id="KW-0812">Transmembrane</keyword>
<feature type="transmembrane region" description="Helical" evidence="1">
    <location>
        <begin position="12"/>
        <end position="33"/>
    </location>
</feature>
<evidence type="ECO:0000313" key="2">
    <source>
        <dbReference type="EMBL" id="MBB5887937.1"/>
    </source>
</evidence>
<reference evidence="2 3" key="1">
    <citation type="submission" date="2020-08" db="EMBL/GenBank/DDBJ databases">
        <title>Genomic Encyclopedia of Type Strains, Phase IV (KMG-IV): sequencing the most valuable type-strain genomes for metagenomic binning, comparative biology and taxonomic classification.</title>
        <authorList>
            <person name="Goeker M."/>
        </authorList>
    </citation>
    <scope>NUCLEOTIDE SEQUENCE [LARGE SCALE GENOMIC DNA]</scope>
    <source>
        <strain evidence="2 3">DSM 14925</strain>
    </source>
</reference>
<dbReference type="RefSeq" id="WP_183539544.1">
    <property type="nucleotide sequence ID" value="NZ_JACHHV010000011.1"/>
</dbReference>